<evidence type="ECO:0000256" key="7">
    <source>
        <dbReference type="PROSITE-ProRule" id="PRU00455"/>
    </source>
</evidence>
<keyword evidence="1 6" id="KW-0853">WD repeat</keyword>
<dbReference type="InterPro" id="IPR015943">
    <property type="entry name" value="WD40/YVTN_repeat-like_dom_sf"/>
</dbReference>
<dbReference type="PANTHER" id="PTHR19848">
    <property type="entry name" value="WD40 REPEAT PROTEIN"/>
    <property type="match status" value="1"/>
</dbReference>
<feature type="repeat" description="WD" evidence="6">
    <location>
        <begin position="316"/>
        <end position="350"/>
    </location>
</feature>
<proteinExistence type="predicted"/>
<protein>
    <recommendedName>
        <fullName evidence="8">SIAH-type domain-containing protein</fullName>
    </recommendedName>
</protein>
<keyword evidence="4 7" id="KW-0863">Zinc-finger</keyword>
<name>A0AAE0CI26_9CHLO</name>
<keyword evidence="2" id="KW-0479">Metal-binding</keyword>
<dbReference type="PANTHER" id="PTHR19848:SF8">
    <property type="entry name" value="F-BOX AND WD REPEAT DOMAIN CONTAINING 7"/>
    <property type="match status" value="1"/>
</dbReference>
<evidence type="ECO:0000256" key="3">
    <source>
        <dbReference type="ARBA" id="ARBA00022737"/>
    </source>
</evidence>
<dbReference type="Pfam" id="PF21361">
    <property type="entry name" value="Sina_ZnF"/>
    <property type="match status" value="1"/>
</dbReference>
<dbReference type="InterPro" id="IPR013083">
    <property type="entry name" value="Znf_RING/FYVE/PHD"/>
</dbReference>
<comment type="caution">
    <text evidence="9">The sequence shown here is derived from an EMBL/GenBank/DDBJ whole genome shotgun (WGS) entry which is preliminary data.</text>
</comment>
<dbReference type="SUPFAM" id="SSF49599">
    <property type="entry name" value="TRAF domain-like"/>
    <property type="match status" value="1"/>
</dbReference>
<dbReference type="Gene3D" id="2.130.10.10">
    <property type="entry name" value="YVTN repeat-like/Quinoprotein amine dehydrogenase"/>
    <property type="match status" value="2"/>
</dbReference>
<dbReference type="GO" id="GO:0008270">
    <property type="term" value="F:zinc ion binding"/>
    <property type="evidence" value="ECO:0007669"/>
    <property type="project" value="UniProtKB-KW"/>
</dbReference>
<dbReference type="InterPro" id="IPR001680">
    <property type="entry name" value="WD40_rpt"/>
</dbReference>
<keyword evidence="10" id="KW-1185">Reference proteome</keyword>
<evidence type="ECO:0000256" key="5">
    <source>
        <dbReference type="ARBA" id="ARBA00022833"/>
    </source>
</evidence>
<gene>
    <name evidence="9" type="ORF">CYMTET_36248</name>
</gene>
<dbReference type="PROSITE" id="PS51081">
    <property type="entry name" value="ZF_SIAH"/>
    <property type="match status" value="1"/>
</dbReference>
<feature type="repeat" description="WD" evidence="6">
    <location>
        <begin position="232"/>
        <end position="273"/>
    </location>
</feature>
<evidence type="ECO:0000259" key="8">
    <source>
        <dbReference type="PROSITE" id="PS51081"/>
    </source>
</evidence>
<dbReference type="Gene3D" id="3.30.40.10">
    <property type="entry name" value="Zinc/RING finger domain, C3HC4 (zinc finger)"/>
    <property type="match status" value="1"/>
</dbReference>
<dbReference type="AlphaFoldDB" id="A0AAE0CI26"/>
<dbReference type="EMBL" id="LGRX02023459">
    <property type="protein sequence ID" value="KAK3254540.1"/>
    <property type="molecule type" value="Genomic_DNA"/>
</dbReference>
<dbReference type="SMART" id="SM00320">
    <property type="entry name" value="WD40"/>
    <property type="match status" value="5"/>
</dbReference>
<dbReference type="SUPFAM" id="SSF50978">
    <property type="entry name" value="WD40 repeat-like"/>
    <property type="match status" value="1"/>
</dbReference>
<dbReference type="PROSITE" id="PS50294">
    <property type="entry name" value="WD_REPEATS_REGION"/>
    <property type="match status" value="1"/>
</dbReference>
<dbReference type="PROSITE" id="PS50082">
    <property type="entry name" value="WD_REPEATS_2"/>
    <property type="match status" value="4"/>
</dbReference>
<keyword evidence="5" id="KW-0862">Zinc</keyword>
<dbReference type="InterPro" id="IPR036322">
    <property type="entry name" value="WD40_repeat_dom_sf"/>
</dbReference>
<dbReference type="Proteomes" id="UP001190700">
    <property type="component" value="Unassembled WGS sequence"/>
</dbReference>
<evidence type="ECO:0000256" key="6">
    <source>
        <dbReference type="PROSITE-ProRule" id="PRU00221"/>
    </source>
</evidence>
<sequence length="481" mass="52525">MFDTATSVPARSAWLEGTLRAQEKECRDQLSKDILGTGRRDSTVLWKASSDEASCNCVSSVLDPSPSICIGLGNATTKVLRVSIDGSKPAPQVLKVDAHEEFRGHRGYVSCILSLTKLVITGSFDGTVCIWRVEDGLLMGISDHHQGPIHNLSFDMQSRSLFSVSSDKTLRCLDLNNGNSRVVCNNLGREIMCCMATPRPHYPNLPWAIYAGSEDGMIFGVDGDTGKKLIKFTGHTDIVQKLALLGAAGQMLSGCRDNSVRRWCLRSGSCLFTYTSHTGPVFDLIPIRSGSECLSASKDGTVQRWDIVTGLVQQTYHGHNGAIFGMCITPSPVGCKLVTAGRDRTLRVWQPLEECEFCVTRCIGSCPYVRQTVQRCLGCEVDLTASQGEHRRGCTEVPRPCQFAQFGCEEMLGGKDMVTHESLCDFRPMRCPNSILGCPHEAPAPNIPAHALCYNPRAPALVESERRGFQCGKEDAANGRL</sequence>
<evidence type="ECO:0000313" key="9">
    <source>
        <dbReference type="EMBL" id="KAK3254540.1"/>
    </source>
</evidence>
<dbReference type="CDD" id="cd00200">
    <property type="entry name" value="WD40"/>
    <property type="match status" value="1"/>
</dbReference>
<dbReference type="Pfam" id="PF00400">
    <property type="entry name" value="WD40"/>
    <property type="match status" value="4"/>
</dbReference>
<feature type="domain" description="SIAH-type" evidence="8">
    <location>
        <begin position="396"/>
        <end position="456"/>
    </location>
</feature>
<evidence type="ECO:0000313" key="10">
    <source>
        <dbReference type="Proteomes" id="UP001190700"/>
    </source>
</evidence>
<feature type="repeat" description="WD" evidence="6">
    <location>
        <begin position="274"/>
        <end position="315"/>
    </location>
</feature>
<evidence type="ECO:0000256" key="2">
    <source>
        <dbReference type="ARBA" id="ARBA00022723"/>
    </source>
</evidence>
<evidence type="ECO:0000256" key="4">
    <source>
        <dbReference type="ARBA" id="ARBA00022771"/>
    </source>
</evidence>
<evidence type="ECO:0000256" key="1">
    <source>
        <dbReference type="ARBA" id="ARBA00022574"/>
    </source>
</evidence>
<dbReference type="InterPro" id="IPR013010">
    <property type="entry name" value="Znf_SIAH"/>
</dbReference>
<keyword evidence="3" id="KW-0677">Repeat</keyword>
<reference evidence="9 10" key="1">
    <citation type="journal article" date="2015" name="Genome Biol. Evol.">
        <title>Comparative Genomics of a Bacterivorous Green Alga Reveals Evolutionary Causalities and Consequences of Phago-Mixotrophic Mode of Nutrition.</title>
        <authorList>
            <person name="Burns J.A."/>
            <person name="Paasch A."/>
            <person name="Narechania A."/>
            <person name="Kim E."/>
        </authorList>
    </citation>
    <scope>NUCLEOTIDE SEQUENCE [LARGE SCALE GENOMIC DNA]</scope>
    <source>
        <strain evidence="9 10">PLY_AMNH</strain>
    </source>
</reference>
<accession>A0AAE0CI26</accession>
<feature type="repeat" description="WD" evidence="6">
    <location>
        <begin position="102"/>
        <end position="136"/>
    </location>
</feature>
<organism evidence="9 10">
    <name type="scientific">Cymbomonas tetramitiformis</name>
    <dbReference type="NCBI Taxonomy" id="36881"/>
    <lineage>
        <taxon>Eukaryota</taxon>
        <taxon>Viridiplantae</taxon>
        <taxon>Chlorophyta</taxon>
        <taxon>Pyramimonadophyceae</taxon>
        <taxon>Pyramimonadales</taxon>
        <taxon>Pyramimonadaceae</taxon>
        <taxon>Cymbomonas</taxon>
    </lineage>
</organism>